<dbReference type="EMBL" id="ML977599">
    <property type="protein sequence ID" value="KAF1998956.1"/>
    <property type="molecule type" value="Genomic_DNA"/>
</dbReference>
<evidence type="ECO:0000313" key="2">
    <source>
        <dbReference type="EMBL" id="KAF1998956.1"/>
    </source>
</evidence>
<feature type="chain" id="PRO_5025478731" evidence="1">
    <location>
        <begin position="21"/>
        <end position="669"/>
    </location>
</feature>
<name>A0A6A5WMX8_9PLEO</name>
<reference evidence="2" key="1">
    <citation type="journal article" date="2020" name="Stud. Mycol.">
        <title>101 Dothideomycetes genomes: a test case for predicting lifestyles and emergence of pathogens.</title>
        <authorList>
            <person name="Haridas S."/>
            <person name="Albert R."/>
            <person name="Binder M."/>
            <person name="Bloem J."/>
            <person name="Labutti K."/>
            <person name="Salamov A."/>
            <person name="Andreopoulos B."/>
            <person name="Baker S."/>
            <person name="Barry K."/>
            <person name="Bills G."/>
            <person name="Bluhm B."/>
            <person name="Cannon C."/>
            <person name="Castanera R."/>
            <person name="Culley D."/>
            <person name="Daum C."/>
            <person name="Ezra D."/>
            <person name="Gonzalez J."/>
            <person name="Henrissat B."/>
            <person name="Kuo A."/>
            <person name="Liang C."/>
            <person name="Lipzen A."/>
            <person name="Lutzoni F."/>
            <person name="Magnuson J."/>
            <person name="Mondo S."/>
            <person name="Nolan M."/>
            <person name="Ohm R."/>
            <person name="Pangilinan J."/>
            <person name="Park H.-J."/>
            <person name="Ramirez L."/>
            <person name="Alfaro M."/>
            <person name="Sun H."/>
            <person name="Tritt A."/>
            <person name="Yoshinaga Y."/>
            <person name="Zwiers L.-H."/>
            <person name="Turgeon B."/>
            <person name="Goodwin S."/>
            <person name="Spatafora J."/>
            <person name="Crous P."/>
            <person name="Grigoriev I."/>
        </authorList>
    </citation>
    <scope>NUCLEOTIDE SEQUENCE</scope>
    <source>
        <strain evidence="2">CBS 123094</strain>
    </source>
</reference>
<dbReference type="AlphaFoldDB" id="A0A6A5WMX8"/>
<dbReference type="OrthoDB" id="4762543at2759"/>
<evidence type="ECO:0000313" key="3">
    <source>
        <dbReference type="Proteomes" id="UP000799779"/>
    </source>
</evidence>
<keyword evidence="3" id="KW-1185">Reference proteome</keyword>
<sequence>MAKIMQSFFVLLFASNLVNSLSFARTVKLQPRQQLTFPPTNGPCNQNIGIEPLQCSDDKCLDIPTSGVCNIQTQEGLPICGCCDSSITLWCSACGGDAGGGHCAGAGFTEIAYQGCPCSVNGGDIPNGDNYKVCPEDTGSDTQSCGTCGGDSLWNGICDSKTDISGGLYRYCSCCSEESMACENCGGNEGNGRCKGVEQYHGIQYQNCKCDPNKRGKNPVIIPIPIPPPGYPIPPPGTPNPKTPCEDSIDVECKDCNGNNGWCQEGDSAGCPCKDEEHECPDGLDVPNCSDANCGGATNSSIISACIGDSEGKNKDCPCFQYRDHSHPYAPFTDEELAGQQAFLGQLLVPTTSSVAPAPTETGKLTCSGGTVSSVPEQMIGASSNLSPNQVLYSLRQVICTNSCAKPDGLPDGVSWSTGSKTAGDCEVSVAIVGGIEAFFYRGTESTGDQWQQCWDSTDAIIKQCVKEGPNQGWVNGPNAYQFYQGGFRPLNGDGSIHSPMNGDGLRSTVSIGSVAPKQLGGFTCGTGTGGVRLASCFQILGSIVHGDVLDSQDTTEKFCTDSTCLSSGNTGSSDGKNTYSSYCEIAGANGCSLVLATKLSSFGGFPGKSCVSPAQISEFIRLGANECGANGASGVWAAGFKPGDEVVQVPYTVLAMVDGSDPGVVYVP</sequence>
<accession>A0A6A5WMX8</accession>
<feature type="signal peptide" evidence="1">
    <location>
        <begin position="1"/>
        <end position="20"/>
    </location>
</feature>
<keyword evidence="1" id="KW-0732">Signal</keyword>
<dbReference type="Proteomes" id="UP000799779">
    <property type="component" value="Unassembled WGS sequence"/>
</dbReference>
<protein>
    <submittedName>
        <fullName evidence="2">Uncharacterized protein</fullName>
    </submittedName>
</protein>
<proteinExistence type="predicted"/>
<gene>
    <name evidence="2" type="ORF">P154DRAFT_523583</name>
</gene>
<organism evidence="2 3">
    <name type="scientific">Amniculicola lignicola CBS 123094</name>
    <dbReference type="NCBI Taxonomy" id="1392246"/>
    <lineage>
        <taxon>Eukaryota</taxon>
        <taxon>Fungi</taxon>
        <taxon>Dikarya</taxon>
        <taxon>Ascomycota</taxon>
        <taxon>Pezizomycotina</taxon>
        <taxon>Dothideomycetes</taxon>
        <taxon>Pleosporomycetidae</taxon>
        <taxon>Pleosporales</taxon>
        <taxon>Amniculicolaceae</taxon>
        <taxon>Amniculicola</taxon>
    </lineage>
</organism>
<evidence type="ECO:0000256" key="1">
    <source>
        <dbReference type="SAM" id="SignalP"/>
    </source>
</evidence>